<feature type="region of interest" description="Disordered" evidence="1">
    <location>
        <begin position="1"/>
        <end position="24"/>
    </location>
</feature>
<organism evidence="2 3">
    <name type="scientific">Devosia limi DSM 17137</name>
    <dbReference type="NCBI Taxonomy" id="1121477"/>
    <lineage>
        <taxon>Bacteria</taxon>
        <taxon>Pseudomonadati</taxon>
        <taxon>Pseudomonadota</taxon>
        <taxon>Alphaproteobacteria</taxon>
        <taxon>Hyphomicrobiales</taxon>
        <taxon>Devosiaceae</taxon>
        <taxon>Devosia</taxon>
    </lineage>
</organism>
<proteinExistence type="predicted"/>
<evidence type="ECO:0000256" key="1">
    <source>
        <dbReference type="SAM" id="MobiDB-lite"/>
    </source>
</evidence>
<dbReference type="EMBL" id="FQVC01000009">
    <property type="protein sequence ID" value="SHF58076.1"/>
    <property type="molecule type" value="Genomic_DNA"/>
</dbReference>
<dbReference type="Proteomes" id="UP000184533">
    <property type="component" value="Unassembled WGS sequence"/>
</dbReference>
<protein>
    <submittedName>
        <fullName evidence="2">Uncharacterized protein</fullName>
    </submittedName>
</protein>
<accession>A0A1M5CTS2</accession>
<dbReference type="RefSeq" id="WP_160300128.1">
    <property type="nucleotide sequence ID" value="NZ_FQVC01000009.1"/>
</dbReference>
<evidence type="ECO:0000313" key="2">
    <source>
        <dbReference type="EMBL" id="SHF58076.1"/>
    </source>
</evidence>
<gene>
    <name evidence="2" type="ORF">SAMN02745223_03053</name>
</gene>
<dbReference type="AlphaFoldDB" id="A0A1M5CTS2"/>
<name>A0A1M5CTS2_9HYPH</name>
<sequence>MNIAFGRARIHKERSHYEQGGKPVPTFATEAEGGFGIDDIEHALFAVAVLDRVE</sequence>
<reference evidence="2 3" key="1">
    <citation type="submission" date="2016-11" db="EMBL/GenBank/DDBJ databases">
        <authorList>
            <person name="Jaros S."/>
            <person name="Januszkiewicz K."/>
            <person name="Wedrychowicz H."/>
        </authorList>
    </citation>
    <scope>NUCLEOTIDE SEQUENCE [LARGE SCALE GENOMIC DNA]</scope>
    <source>
        <strain evidence="2 3">DSM 17137</strain>
    </source>
</reference>
<evidence type="ECO:0000313" key="3">
    <source>
        <dbReference type="Proteomes" id="UP000184533"/>
    </source>
</evidence>